<keyword evidence="1" id="KW-0812">Transmembrane</keyword>
<proteinExistence type="predicted"/>
<feature type="transmembrane region" description="Helical" evidence="1">
    <location>
        <begin position="107"/>
        <end position="127"/>
    </location>
</feature>
<keyword evidence="1" id="KW-0472">Membrane</keyword>
<protein>
    <submittedName>
        <fullName evidence="2">Uncharacterized protein</fullName>
    </submittedName>
</protein>
<evidence type="ECO:0000256" key="1">
    <source>
        <dbReference type="SAM" id="Phobius"/>
    </source>
</evidence>
<dbReference type="EMBL" id="HBGS01059674">
    <property type="protein sequence ID" value="CAD9487194.1"/>
    <property type="molecule type" value="Transcribed_RNA"/>
</dbReference>
<accession>A0A7S2MJJ8</accession>
<gene>
    <name evidence="2" type="ORF">DSPE1174_LOCUS31133</name>
</gene>
<keyword evidence="1" id="KW-1133">Transmembrane helix</keyword>
<feature type="transmembrane region" description="Helical" evidence="1">
    <location>
        <begin position="147"/>
        <end position="169"/>
    </location>
</feature>
<organism evidence="2">
    <name type="scientific">Octactis speculum</name>
    <dbReference type="NCBI Taxonomy" id="3111310"/>
    <lineage>
        <taxon>Eukaryota</taxon>
        <taxon>Sar</taxon>
        <taxon>Stramenopiles</taxon>
        <taxon>Ochrophyta</taxon>
        <taxon>Dictyochophyceae</taxon>
        <taxon>Dictyochales</taxon>
        <taxon>Dictyochaceae</taxon>
        <taxon>Octactis</taxon>
    </lineage>
</organism>
<dbReference type="AlphaFoldDB" id="A0A7S2MJJ8"/>
<reference evidence="2" key="1">
    <citation type="submission" date="2021-01" db="EMBL/GenBank/DDBJ databases">
        <authorList>
            <person name="Corre E."/>
            <person name="Pelletier E."/>
            <person name="Niang G."/>
            <person name="Scheremetjew M."/>
            <person name="Finn R."/>
            <person name="Kale V."/>
            <person name="Holt S."/>
            <person name="Cochrane G."/>
            <person name="Meng A."/>
            <person name="Brown T."/>
            <person name="Cohen L."/>
        </authorList>
    </citation>
    <scope>NUCLEOTIDE SEQUENCE</scope>
    <source>
        <strain evidence="2">CCMP1381</strain>
    </source>
</reference>
<evidence type="ECO:0000313" key="2">
    <source>
        <dbReference type="EMBL" id="CAD9487194.1"/>
    </source>
</evidence>
<sequence>MGETNYTLGWRQWIYECLLNALVAQYNRDREVDASQTLLDGAKRITHACDSQLLIEQADYTSVDDTATTNTAYTSPELPCHEVDSGLGLYAPNEKCRSRFGNKNEGWVVLLGLLLMMGAYNLSTLFGDASRNPDVRWNTGGRVHGDLNLGAVFLESSFGTNVTCGISVLSHMESHSWRTVPDEISAFPLRDDNVENDEEKLRSPTFQEHESLHWTSGLRHCG</sequence>
<name>A0A7S2MJJ8_9STRA</name>